<proteinExistence type="predicted"/>
<sequence>MGRRRLETVLVLEMAAGRSCTKRRLSGPGVVTLGCRSLIWVPVLCILRTNRYIVSTVLAGTCWEAPPIESGMGAAAAFVCVVPSATCVTVSALLFIHLLVCYLDTCILPSHHTCILRALLCVPFVFLIYASCLLSTTCVPTLLPTFLLSPIPPSDVVR</sequence>
<accession>A0ABR3VT75</accession>
<keyword evidence="1" id="KW-1133">Transmembrane helix</keyword>
<keyword evidence="3" id="KW-1185">Reference proteome</keyword>
<evidence type="ECO:0000313" key="3">
    <source>
        <dbReference type="Proteomes" id="UP001586593"/>
    </source>
</evidence>
<gene>
    <name evidence="2" type="ORF">VTK73DRAFT_1654</name>
</gene>
<comment type="caution">
    <text evidence="2">The sequence shown here is derived from an EMBL/GenBank/DDBJ whole genome shotgun (WGS) entry which is preliminary data.</text>
</comment>
<evidence type="ECO:0000313" key="2">
    <source>
        <dbReference type="EMBL" id="KAL1844861.1"/>
    </source>
</evidence>
<name>A0ABR3VT75_9PEZI</name>
<keyword evidence="1" id="KW-0472">Membrane</keyword>
<evidence type="ECO:0000256" key="1">
    <source>
        <dbReference type="SAM" id="Phobius"/>
    </source>
</evidence>
<keyword evidence="1" id="KW-0812">Transmembrane</keyword>
<protein>
    <submittedName>
        <fullName evidence="2">Uncharacterized protein</fullName>
    </submittedName>
</protein>
<dbReference type="Proteomes" id="UP001586593">
    <property type="component" value="Unassembled WGS sequence"/>
</dbReference>
<dbReference type="PROSITE" id="PS51257">
    <property type="entry name" value="PROKAR_LIPOPROTEIN"/>
    <property type="match status" value="1"/>
</dbReference>
<organism evidence="2 3">
    <name type="scientific">Phialemonium thermophilum</name>
    <dbReference type="NCBI Taxonomy" id="223376"/>
    <lineage>
        <taxon>Eukaryota</taxon>
        <taxon>Fungi</taxon>
        <taxon>Dikarya</taxon>
        <taxon>Ascomycota</taxon>
        <taxon>Pezizomycotina</taxon>
        <taxon>Sordariomycetes</taxon>
        <taxon>Sordariomycetidae</taxon>
        <taxon>Cephalothecales</taxon>
        <taxon>Cephalothecaceae</taxon>
        <taxon>Phialemonium</taxon>
    </lineage>
</organism>
<dbReference type="EMBL" id="JAZHXJ010001412">
    <property type="protein sequence ID" value="KAL1844861.1"/>
    <property type="molecule type" value="Genomic_DNA"/>
</dbReference>
<feature type="transmembrane region" description="Helical" evidence="1">
    <location>
        <begin position="75"/>
        <end position="103"/>
    </location>
</feature>
<reference evidence="2 3" key="1">
    <citation type="journal article" date="2024" name="Commun. Biol.">
        <title>Comparative genomic analysis of thermophilic fungi reveals convergent evolutionary adaptations and gene losses.</title>
        <authorList>
            <person name="Steindorff A.S."/>
            <person name="Aguilar-Pontes M.V."/>
            <person name="Robinson A.J."/>
            <person name="Andreopoulos B."/>
            <person name="LaButti K."/>
            <person name="Kuo A."/>
            <person name="Mondo S."/>
            <person name="Riley R."/>
            <person name="Otillar R."/>
            <person name="Haridas S."/>
            <person name="Lipzen A."/>
            <person name="Grimwood J."/>
            <person name="Schmutz J."/>
            <person name="Clum A."/>
            <person name="Reid I.D."/>
            <person name="Moisan M.C."/>
            <person name="Butler G."/>
            <person name="Nguyen T.T.M."/>
            <person name="Dewar K."/>
            <person name="Conant G."/>
            <person name="Drula E."/>
            <person name="Henrissat B."/>
            <person name="Hansel C."/>
            <person name="Singer S."/>
            <person name="Hutchinson M.I."/>
            <person name="de Vries R.P."/>
            <person name="Natvig D.O."/>
            <person name="Powell A.J."/>
            <person name="Tsang A."/>
            <person name="Grigoriev I.V."/>
        </authorList>
    </citation>
    <scope>NUCLEOTIDE SEQUENCE [LARGE SCALE GENOMIC DNA]</scope>
    <source>
        <strain evidence="2 3">ATCC 24622</strain>
    </source>
</reference>
<feature type="transmembrane region" description="Helical" evidence="1">
    <location>
        <begin position="115"/>
        <end position="143"/>
    </location>
</feature>